<dbReference type="GO" id="GO:0016740">
    <property type="term" value="F:transferase activity"/>
    <property type="evidence" value="ECO:0007669"/>
    <property type="project" value="UniProtKB-KW"/>
</dbReference>
<evidence type="ECO:0000313" key="1">
    <source>
        <dbReference type="EMBL" id="AZQ75989.1"/>
    </source>
</evidence>
<dbReference type="Pfam" id="PF13692">
    <property type="entry name" value="Glyco_trans_1_4"/>
    <property type="match status" value="1"/>
</dbReference>
<keyword evidence="1" id="KW-0808">Transferase</keyword>
<keyword evidence="2" id="KW-1185">Reference proteome</keyword>
<dbReference type="CDD" id="cd03801">
    <property type="entry name" value="GT4_PimA-like"/>
    <property type="match status" value="1"/>
</dbReference>
<sequence length="360" mass="38356">MKILGFGTYNTSVHPRAGILLEGLKDAGHTVREINEPSTVSTESRVEALSSPKAAAGFFGNLAKNWSRLIKASAQYRGEYSPDVVVVGYLGHFDVVLARILFPKATIVLDHLIYAADTAADRGARGRALASVLSILDRLAIGAATVVVYDTPAHAQLAPQSMRHKGVVVPVGAPDAWFEARRQDPDNGIVFFGLYTPLQGAPVIAHALALLNKSGDLPKTTMIGTGQDYDEVRTIVGDAPVTWIDWVESGDLPDIVANHSIALGIFGTTEKAQRVVPNKVYQSMAAGCAVITSRTDPQQKLLGDGATYVAPGDPQALADAIRTLLGDRELREDMRSRAAKVSDSAFSHAAVVGPLVERLS</sequence>
<accession>A0A3S9PUH0</accession>
<evidence type="ECO:0000313" key="2">
    <source>
        <dbReference type="Proteomes" id="UP000280344"/>
    </source>
</evidence>
<dbReference type="PANTHER" id="PTHR12526">
    <property type="entry name" value="GLYCOSYLTRANSFERASE"/>
    <property type="match status" value="1"/>
</dbReference>
<gene>
    <name evidence="1" type="ORF">EJ997_00260</name>
</gene>
<proteinExistence type="predicted"/>
<dbReference type="Gene3D" id="3.40.50.2000">
    <property type="entry name" value="Glycogen Phosphorylase B"/>
    <property type="match status" value="1"/>
</dbReference>
<dbReference type="AlphaFoldDB" id="A0A3S9PUH0"/>
<dbReference type="SUPFAM" id="SSF53756">
    <property type="entry name" value="UDP-Glycosyltransferase/glycogen phosphorylase"/>
    <property type="match status" value="1"/>
</dbReference>
<reference evidence="1 2" key="1">
    <citation type="submission" date="2018-12" db="EMBL/GenBank/DDBJ databases">
        <title>Complete genome sequence of Flaviflexus sp. H23T48.</title>
        <authorList>
            <person name="Bae J.-W."/>
            <person name="Lee J.-Y."/>
        </authorList>
    </citation>
    <scope>NUCLEOTIDE SEQUENCE [LARGE SCALE GENOMIC DNA]</scope>
    <source>
        <strain evidence="1 2">H23T48</strain>
    </source>
</reference>
<name>A0A3S9PUH0_9ACTO</name>
<dbReference type="RefSeq" id="WP_126702799.1">
    <property type="nucleotide sequence ID" value="NZ_CP034593.1"/>
</dbReference>
<dbReference type="KEGG" id="flh:EJ997_00260"/>
<dbReference type="Proteomes" id="UP000280344">
    <property type="component" value="Chromosome"/>
</dbReference>
<dbReference type="EMBL" id="CP034593">
    <property type="protein sequence ID" value="AZQ75989.1"/>
    <property type="molecule type" value="Genomic_DNA"/>
</dbReference>
<organism evidence="1 2">
    <name type="scientific">Flaviflexus ciconiae</name>
    <dbReference type="NCBI Taxonomy" id="2496867"/>
    <lineage>
        <taxon>Bacteria</taxon>
        <taxon>Bacillati</taxon>
        <taxon>Actinomycetota</taxon>
        <taxon>Actinomycetes</taxon>
        <taxon>Actinomycetales</taxon>
        <taxon>Actinomycetaceae</taxon>
        <taxon>Flaviflexus</taxon>
    </lineage>
</organism>
<protein>
    <submittedName>
        <fullName evidence="1">Glycosyltransferase</fullName>
    </submittedName>
</protein>
<dbReference type="OrthoDB" id="9790710at2"/>